<dbReference type="PANTHER" id="PTHR42928:SF5">
    <property type="entry name" value="BLR1237 PROTEIN"/>
    <property type="match status" value="1"/>
</dbReference>
<dbReference type="PANTHER" id="PTHR42928">
    <property type="entry name" value="TRICARBOXYLATE-BINDING PROTEIN"/>
    <property type="match status" value="1"/>
</dbReference>
<dbReference type="Gene3D" id="3.40.190.150">
    <property type="entry name" value="Bordetella uptake gene, domain 1"/>
    <property type="match status" value="1"/>
</dbReference>
<accession>A0A4V1MSD2</accession>
<dbReference type="Pfam" id="PF03401">
    <property type="entry name" value="TctC"/>
    <property type="match status" value="1"/>
</dbReference>
<keyword evidence="4" id="KW-1185">Reference proteome</keyword>
<gene>
    <name evidence="3" type="ORF">C7R54_08245</name>
</gene>
<comment type="caution">
    <text evidence="3">The sequence shown here is derived from an EMBL/GenBank/DDBJ whole genome shotgun (WGS) entry which is preliminary data.</text>
</comment>
<reference evidence="3 4" key="1">
    <citation type="journal article" date="2017" name="Int. J. Syst. Evol. Microbiol.">
        <title>Achromobacter aloeverae sp. nov., isolated from the root of Aloe vera (L.) Burm.f.</title>
        <authorList>
            <person name="Kuncharoen N."/>
            <person name="Muramatsu Y."/>
            <person name="Shibata C."/>
            <person name="Kamakura Y."/>
            <person name="Nakagawa Y."/>
            <person name="Tanasupawat S."/>
        </authorList>
    </citation>
    <scope>NUCLEOTIDE SEQUENCE [LARGE SCALE GENOMIC DNA]</scope>
    <source>
        <strain evidence="3 4">AVA-1</strain>
    </source>
</reference>
<evidence type="ECO:0008006" key="5">
    <source>
        <dbReference type="Google" id="ProtNLM"/>
    </source>
</evidence>
<organism evidence="3 4">
    <name type="scientific">Achromobacter aloeverae</name>
    <dbReference type="NCBI Taxonomy" id="1750518"/>
    <lineage>
        <taxon>Bacteria</taxon>
        <taxon>Pseudomonadati</taxon>
        <taxon>Pseudomonadota</taxon>
        <taxon>Betaproteobacteria</taxon>
        <taxon>Burkholderiales</taxon>
        <taxon>Alcaligenaceae</taxon>
        <taxon>Achromobacter</taxon>
    </lineage>
</organism>
<evidence type="ECO:0000313" key="4">
    <source>
        <dbReference type="Proteomes" id="UP000290849"/>
    </source>
</evidence>
<evidence type="ECO:0000256" key="1">
    <source>
        <dbReference type="ARBA" id="ARBA00006987"/>
    </source>
</evidence>
<feature type="chain" id="PRO_5020309856" description="Tripartite tricarboxylate transporter substrate binding protein" evidence="2">
    <location>
        <begin position="23"/>
        <end position="329"/>
    </location>
</feature>
<evidence type="ECO:0000256" key="2">
    <source>
        <dbReference type="SAM" id="SignalP"/>
    </source>
</evidence>
<comment type="similarity">
    <text evidence="1">Belongs to the UPF0065 (bug) family.</text>
</comment>
<dbReference type="CDD" id="cd07012">
    <property type="entry name" value="PBP2_Bug_TTT"/>
    <property type="match status" value="1"/>
</dbReference>
<dbReference type="AlphaFoldDB" id="A0A4V1MSD2"/>
<dbReference type="Gene3D" id="3.40.190.10">
    <property type="entry name" value="Periplasmic binding protein-like II"/>
    <property type="match status" value="1"/>
</dbReference>
<protein>
    <recommendedName>
        <fullName evidence="5">Tripartite tricarboxylate transporter substrate binding protein</fullName>
    </recommendedName>
</protein>
<evidence type="ECO:0000313" key="3">
    <source>
        <dbReference type="EMBL" id="RXN91169.1"/>
    </source>
</evidence>
<keyword evidence="2" id="KW-0732">Signal</keyword>
<dbReference type="InterPro" id="IPR005064">
    <property type="entry name" value="BUG"/>
</dbReference>
<dbReference type="EMBL" id="PYAL01000002">
    <property type="protein sequence ID" value="RXN91169.1"/>
    <property type="molecule type" value="Genomic_DNA"/>
</dbReference>
<dbReference type="PIRSF" id="PIRSF017082">
    <property type="entry name" value="YflP"/>
    <property type="match status" value="1"/>
</dbReference>
<feature type="signal peptide" evidence="2">
    <location>
        <begin position="1"/>
        <end position="22"/>
    </location>
</feature>
<dbReference type="InterPro" id="IPR042100">
    <property type="entry name" value="Bug_dom1"/>
</dbReference>
<dbReference type="SUPFAM" id="SSF53850">
    <property type="entry name" value="Periplasmic binding protein-like II"/>
    <property type="match status" value="1"/>
</dbReference>
<sequence>MGLGCKGLGILMTAGSAFPLAAASSDRAMDVYPNRPVTLVVGAPAGAGIDRIARQVATHMSKDLDAKVFVENRPEEKGNAGVEYVKRSAADGHTVYLALRADVRRKSASAMLDASKDFVPVALLARVPYVLVSGKHVCTTSLQDTFVLMFQRRRIYTCASEGGESVVHLLCEVLKKRGGLIWKHVPYMREADALADVIGGGADLAIVSLPATLPYIKSDRVRPLAVFAETRVVAIPSVPGINEHGYVDPHVPDWCAVMAPVGTPSNVVDRLNHAVNAALSNAEVGKQLASLGYAMPPKTNTPEALRAFLAADTARWGRELDEHRLMARQ</sequence>
<dbReference type="Proteomes" id="UP000290849">
    <property type="component" value="Unassembled WGS sequence"/>
</dbReference>
<name>A0A4V1MSD2_9BURK</name>
<proteinExistence type="inferred from homology"/>